<organism evidence="1 2">
    <name type="scientific">Aurantiacibacter luteus</name>
    <dbReference type="NCBI Taxonomy" id="1581420"/>
    <lineage>
        <taxon>Bacteria</taxon>
        <taxon>Pseudomonadati</taxon>
        <taxon>Pseudomonadota</taxon>
        <taxon>Alphaproteobacteria</taxon>
        <taxon>Sphingomonadales</taxon>
        <taxon>Erythrobacteraceae</taxon>
        <taxon>Aurantiacibacter</taxon>
    </lineage>
</organism>
<proteinExistence type="predicted"/>
<reference evidence="1 2" key="1">
    <citation type="submission" date="2015-04" db="EMBL/GenBank/DDBJ databases">
        <title>The draft genome sequence of Erythrobacter luteus KA37.</title>
        <authorList>
            <person name="Zhuang L."/>
            <person name="Liu Y."/>
            <person name="Shao Z."/>
        </authorList>
    </citation>
    <scope>NUCLEOTIDE SEQUENCE [LARGE SCALE GENOMIC DNA]</scope>
    <source>
        <strain evidence="1 2">KA37</strain>
    </source>
</reference>
<evidence type="ECO:0000313" key="1">
    <source>
        <dbReference type="EMBL" id="KLE35914.1"/>
    </source>
</evidence>
<name>A0A0G9MZC5_9SPHN</name>
<comment type="caution">
    <text evidence="1">The sequence shown here is derived from an EMBL/GenBank/DDBJ whole genome shotgun (WGS) entry which is preliminary data.</text>
</comment>
<protein>
    <submittedName>
        <fullName evidence="1">Uncharacterized protein</fullName>
    </submittedName>
</protein>
<dbReference type="STRING" id="1581420.AAW00_06030"/>
<keyword evidence="2" id="KW-1185">Reference proteome</keyword>
<dbReference type="EMBL" id="LBHB01000001">
    <property type="protein sequence ID" value="KLE35914.1"/>
    <property type="molecule type" value="Genomic_DNA"/>
</dbReference>
<dbReference type="OrthoDB" id="7433535at2"/>
<dbReference type="PATRIC" id="fig|1581420.6.peg.1219"/>
<gene>
    <name evidence="1" type="ORF">AAW00_06030</name>
</gene>
<sequence length="73" mass="8419">MDERDDLEDYIHAARNCTQMLFAIERMMGKALESLEAGDTEALRQRLAMLKEAVPQAIAVIDHDRRRRGEQDC</sequence>
<dbReference type="RefSeq" id="WP_047003318.1">
    <property type="nucleotide sequence ID" value="NZ_LBHB01000001.1"/>
</dbReference>
<dbReference type="Proteomes" id="UP000053464">
    <property type="component" value="Unassembled WGS sequence"/>
</dbReference>
<dbReference type="AlphaFoldDB" id="A0A0G9MZC5"/>
<evidence type="ECO:0000313" key="2">
    <source>
        <dbReference type="Proteomes" id="UP000053464"/>
    </source>
</evidence>
<accession>A0A0G9MZC5</accession>